<evidence type="ECO:0000313" key="1">
    <source>
        <dbReference type="EMBL" id="EST41482.1"/>
    </source>
</evidence>
<gene>
    <name evidence="1" type="ORF">SS50377_19209</name>
    <name evidence="2" type="ORF">SS50377_26631</name>
    <name evidence="3" type="ORF">SS50377_26638</name>
</gene>
<proteinExistence type="predicted"/>
<reference evidence="2" key="2">
    <citation type="submission" date="2020-12" db="EMBL/GenBank/DDBJ databases">
        <title>New Spironucleus salmonicida genome in near-complete chromosomes.</title>
        <authorList>
            <person name="Xu F."/>
            <person name="Kurt Z."/>
            <person name="Jimenez-Gonzalez A."/>
            <person name="Astvaldsson A."/>
            <person name="Andersson J.O."/>
            <person name="Svard S.G."/>
        </authorList>
    </citation>
    <scope>NUCLEOTIDE SEQUENCE</scope>
    <source>
        <strain evidence="2">ATCC 50377</strain>
    </source>
</reference>
<dbReference type="Proteomes" id="UP000018208">
    <property type="component" value="Unassembled WGS sequence"/>
</dbReference>
<organism evidence="1">
    <name type="scientific">Spironucleus salmonicida</name>
    <dbReference type="NCBI Taxonomy" id="348837"/>
    <lineage>
        <taxon>Eukaryota</taxon>
        <taxon>Metamonada</taxon>
        <taxon>Diplomonadida</taxon>
        <taxon>Hexamitidae</taxon>
        <taxon>Hexamitinae</taxon>
        <taxon>Spironucleus</taxon>
    </lineage>
</organism>
<evidence type="ECO:0000313" key="4">
    <source>
        <dbReference type="Proteomes" id="UP000018208"/>
    </source>
</evidence>
<dbReference type="EMBL" id="AUWU02000006">
    <property type="protein sequence ID" value="KAH0572428.1"/>
    <property type="molecule type" value="Genomic_DNA"/>
</dbReference>
<name>V6LAP3_9EUKA</name>
<dbReference type="EMBL" id="AUWU02000006">
    <property type="protein sequence ID" value="KAH0572421.1"/>
    <property type="molecule type" value="Genomic_DNA"/>
</dbReference>
<dbReference type="VEuPathDB" id="GiardiaDB:SS50377_26638"/>
<protein>
    <submittedName>
        <fullName evidence="1">Uncharacterized protein</fullName>
    </submittedName>
</protein>
<dbReference type="AlphaFoldDB" id="V6LAP3"/>
<dbReference type="VEuPathDB" id="GiardiaDB:SS50377_26631"/>
<keyword evidence="4" id="KW-1185">Reference proteome</keyword>
<accession>V6LAP3</accession>
<dbReference type="EMBL" id="KI546170">
    <property type="protein sequence ID" value="EST41482.1"/>
    <property type="molecule type" value="Genomic_DNA"/>
</dbReference>
<evidence type="ECO:0000313" key="3">
    <source>
        <dbReference type="EMBL" id="KAH0572428.1"/>
    </source>
</evidence>
<sequence length="185" mass="20309">MGLLASAQSFALSYFRGGFVTRPHRVKLNDTVGVQRVLSHATVDYANHYAGSRCPYVPTLQLAVQAFQLGALWLCFGLPIRRGTPWAAKRWLVLLGIAQWYACEALKLPFETPERHYVCCGRRERVVGRLSRATGAYALEVNGTPVWSGSVAGLFDAEGNFLLAAFDPAGRAVACQLQTAHAKRE</sequence>
<reference evidence="1 2" key="1">
    <citation type="journal article" date="2014" name="PLoS Genet.">
        <title>The Genome of Spironucleus salmonicida Highlights a Fish Pathogen Adapted to Fluctuating Environments.</title>
        <authorList>
            <person name="Xu F."/>
            <person name="Jerlstrom-Hultqvist J."/>
            <person name="Einarsson E."/>
            <person name="Astvaldsson A."/>
            <person name="Svard S.G."/>
            <person name="Andersson J.O."/>
        </authorList>
    </citation>
    <scope>NUCLEOTIDE SEQUENCE</scope>
    <source>
        <strain evidence="2">ATCC 50377</strain>
    </source>
</reference>
<evidence type="ECO:0000313" key="2">
    <source>
        <dbReference type="EMBL" id="KAH0572421.1"/>
    </source>
</evidence>